<proteinExistence type="predicted"/>
<dbReference type="Proteomes" id="UP000028582">
    <property type="component" value="Unassembled WGS sequence"/>
</dbReference>
<evidence type="ECO:0000313" key="2">
    <source>
        <dbReference type="EMBL" id="ETO84335.1"/>
    </source>
</evidence>
<dbReference type="AlphaFoldDB" id="A0A081AZM4"/>
<protein>
    <submittedName>
        <fullName evidence="2">Uncharacterized protein</fullName>
    </submittedName>
</protein>
<reference evidence="2 3" key="1">
    <citation type="submission" date="2013-11" db="EMBL/GenBank/DDBJ databases">
        <title>The Genome Sequence of Phytophthora parasitica P1976.</title>
        <authorList>
            <consortium name="The Broad Institute Genomics Platform"/>
            <person name="Russ C."/>
            <person name="Tyler B."/>
            <person name="Panabieres F."/>
            <person name="Shan W."/>
            <person name="Tripathy S."/>
            <person name="Grunwald N."/>
            <person name="Machado M."/>
            <person name="Johnson C.S."/>
            <person name="Walker B."/>
            <person name="Young S."/>
            <person name="Zeng Q."/>
            <person name="Gargeya S."/>
            <person name="Fitzgerald M."/>
            <person name="Haas B."/>
            <person name="Abouelleil A."/>
            <person name="Allen A.W."/>
            <person name="Alvarado L."/>
            <person name="Arachchi H.M."/>
            <person name="Berlin A.M."/>
            <person name="Chapman S.B."/>
            <person name="Gainer-Dewar J."/>
            <person name="Goldberg J."/>
            <person name="Griggs A."/>
            <person name="Gujja S."/>
            <person name="Hansen M."/>
            <person name="Howarth C."/>
            <person name="Imamovic A."/>
            <person name="Ireland A."/>
            <person name="Larimer J."/>
            <person name="McCowan C."/>
            <person name="Murphy C."/>
            <person name="Pearson M."/>
            <person name="Poon T.W."/>
            <person name="Priest M."/>
            <person name="Roberts A."/>
            <person name="Saif S."/>
            <person name="Shea T."/>
            <person name="Sisk P."/>
            <person name="Sykes S."/>
            <person name="Wortman J."/>
            <person name="Nusbaum C."/>
            <person name="Birren B."/>
        </authorList>
    </citation>
    <scope>NUCLEOTIDE SEQUENCE [LARGE SCALE GENOMIC DNA]</scope>
    <source>
        <strain evidence="2 3">P1976</strain>
    </source>
</reference>
<accession>A0A081AZM4</accession>
<sequence>MDRAVRGRLEDLRQAGRPGHAMWGSHNQQKRGKARLFRAQTWSSESKLTKIGSQWYTTQQYATVDTQ</sequence>
<feature type="region of interest" description="Disordered" evidence="1">
    <location>
        <begin position="1"/>
        <end position="32"/>
    </location>
</feature>
<organism evidence="2 3">
    <name type="scientific">Phytophthora nicotianae P1976</name>
    <dbReference type="NCBI Taxonomy" id="1317066"/>
    <lineage>
        <taxon>Eukaryota</taxon>
        <taxon>Sar</taxon>
        <taxon>Stramenopiles</taxon>
        <taxon>Oomycota</taxon>
        <taxon>Peronosporomycetes</taxon>
        <taxon>Peronosporales</taxon>
        <taxon>Peronosporaceae</taxon>
        <taxon>Phytophthora</taxon>
    </lineage>
</organism>
<evidence type="ECO:0000256" key="1">
    <source>
        <dbReference type="SAM" id="MobiDB-lite"/>
    </source>
</evidence>
<comment type="caution">
    <text evidence="2">The sequence shown here is derived from an EMBL/GenBank/DDBJ whole genome shotgun (WGS) entry which is preliminary data.</text>
</comment>
<dbReference type="EMBL" id="ANJA01000334">
    <property type="protein sequence ID" value="ETO84335.1"/>
    <property type="molecule type" value="Genomic_DNA"/>
</dbReference>
<evidence type="ECO:0000313" key="3">
    <source>
        <dbReference type="Proteomes" id="UP000028582"/>
    </source>
</evidence>
<name>A0A081AZM4_PHYNI</name>
<gene>
    <name evidence="2" type="ORF">F444_01749</name>
</gene>
<feature type="compositionally biased region" description="Basic and acidic residues" evidence="1">
    <location>
        <begin position="1"/>
        <end position="14"/>
    </location>
</feature>